<accession>A0A9X0C5E6</accession>
<protein>
    <submittedName>
        <fullName evidence="1">Uncharacterized protein</fullName>
    </submittedName>
</protein>
<dbReference type="EMBL" id="JAPWDS010000003">
    <property type="protein sequence ID" value="KAJ5502863.1"/>
    <property type="molecule type" value="Genomic_DNA"/>
</dbReference>
<proteinExistence type="predicted"/>
<name>A0A9X0C5E6_9EURO</name>
<dbReference type="AlphaFoldDB" id="A0A9X0C5E6"/>
<evidence type="ECO:0000313" key="1">
    <source>
        <dbReference type="EMBL" id="KAJ5502863.1"/>
    </source>
</evidence>
<comment type="caution">
    <text evidence="1">The sequence shown here is derived from an EMBL/GenBank/DDBJ whole genome shotgun (WGS) entry which is preliminary data.</text>
</comment>
<gene>
    <name evidence="1" type="ORF">N7463_005737</name>
</gene>
<keyword evidence="2" id="KW-1185">Reference proteome</keyword>
<dbReference type="OrthoDB" id="4368500at2759"/>
<sequence>MTMRPDGEVTISSNSKYNNFNSNLRLNGLFVFIDFIDLKLDTGIIDTAPNIDLIDMHSEVKATHGPFVDPEDRWDVPPGRRTIPSYLDLIDLTTGIDTADPNNDSSSQAENANPIAMTVVGMNLIDLLDTNIIPVNKDLVNFAMRTGVIRHANSDLSGLSTTSGSINTFDLDPEDVNAVHATKWSSQSGITTVGSLPSGTDEWSPAFTAELVSRLDALIELFEEQLQ</sequence>
<reference evidence="1" key="1">
    <citation type="submission" date="2022-12" db="EMBL/GenBank/DDBJ databases">
        <authorList>
            <person name="Petersen C."/>
        </authorList>
    </citation>
    <scope>NUCLEOTIDE SEQUENCE</scope>
    <source>
        <strain evidence="1">IBT 29495</strain>
    </source>
</reference>
<evidence type="ECO:0000313" key="2">
    <source>
        <dbReference type="Proteomes" id="UP001149954"/>
    </source>
</evidence>
<dbReference type="Proteomes" id="UP001149954">
    <property type="component" value="Unassembled WGS sequence"/>
</dbReference>
<reference evidence="1" key="2">
    <citation type="journal article" date="2023" name="IMA Fungus">
        <title>Comparative genomic study of the Penicillium genus elucidates a diverse pangenome and 15 lateral gene transfer events.</title>
        <authorList>
            <person name="Petersen C."/>
            <person name="Sorensen T."/>
            <person name="Nielsen M.R."/>
            <person name="Sondergaard T.E."/>
            <person name="Sorensen J.L."/>
            <person name="Fitzpatrick D.A."/>
            <person name="Frisvad J.C."/>
            <person name="Nielsen K.L."/>
        </authorList>
    </citation>
    <scope>NUCLEOTIDE SEQUENCE</scope>
    <source>
        <strain evidence="1">IBT 29495</strain>
    </source>
</reference>
<organism evidence="1 2">
    <name type="scientific">Penicillium fimorum</name>
    <dbReference type="NCBI Taxonomy" id="1882269"/>
    <lineage>
        <taxon>Eukaryota</taxon>
        <taxon>Fungi</taxon>
        <taxon>Dikarya</taxon>
        <taxon>Ascomycota</taxon>
        <taxon>Pezizomycotina</taxon>
        <taxon>Eurotiomycetes</taxon>
        <taxon>Eurotiomycetidae</taxon>
        <taxon>Eurotiales</taxon>
        <taxon>Aspergillaceae</taxon>
        <taxon>Penicillium</taxon>
    </lineage>
</organism>